<proteinExistence type="inferred from homology"/>
<comment type="caution">
    <text evidence="9">The sequence shown here is derived from an EMBL/GenBank/DDBJ whole genome shotgun (WGS) entry which is preliminary data.</text>
</comment>
<evidence type="ECO:0000256" key="2">
    <source>
        <dbReference type="ARBA" id="ARBA00023015"/>
    </source>
</evidence>
<dbReference type="InterPro" id="IPR013249">
    <property type="entry name" value="RNA_pol_sigma70_r4_t2"/>
</dbReference>
<dbReference type="Pfam" id="PF04542">
    <property type="entry name" value="Sigma70_r2"/>
    <property type="match status" value="1"/>
</dbReference>
<evidence type="ECO:0000259" key="7">
    <source>
        <dbReference type="Pfam" id="PF04542"/>
    </source>
</evidence>
<sequence>MLGKARTRGLGTRSSSTHPQYSESRLAAAELDSLIGPAANGDRAATSRILEIVYPLVRRYCLARIGNGSHLPVSADDVVQEVCIATVAAIPRYQDQGKSFLAFVYGISANKVADAFRRATTHPVYPVAEFPEQAGTGAGPEEIALLSESGRTAGELMKLLSPNHREVLVMRIVLGWSAAETAAALGTSPGVVRVMQHRALTRLRAELAA</sequence>
<dbReference type="GO" id="GO:0006352">
    <property type="term" value="P:DNA-templated transcription initiation"/>
    <property type="evidence" value="ECO:0007669"/>
    <property type="project" value="InterPro"/>
</dbReference>
<dbReference type="Pfam" id="PF08281">
    <property type="entry name" value="Sigma70_r4_2"/>
    <property type="match status" value="1"/>
</dbReference>
<evidence type="ECO:0000256" key="4">
    <source>
        <dbReference type="ARBA" id="ARBA00023125"/>
    </source>
</evidence>
<evidence type="ECO:0000256" key="5">
    <source>
        <dbReference type="ARBA" id="ARBA00023163"/>
    </source>
</evidence>
<organism evidence="9 10">
    <name type="scientific">Nocardia stercoris</name>
    <dbReference type="NCBI Taxonomy" id="2483361"/>
    <lineage>
        <taxon>Bacteria</taxon>
        <taxon>Bacillati</taxon>
        <taxon>Actinomycetota</taxon>
        <taxon>Actinomycetes</taxon>
        <taxon>Mycobacteriales</taxon>
        <taxon>Nocardiaceae</taxon>
        <taxon>Nocardia</taxon>
    </lineage>
</organism>
<dbReference type="GO" id="GO:0003677">
    <property type="term" value="F:DNA binding"/>
    <property type="evidence" value="ECO:0007669"/>
    <property type="project" value="UniProtKB-KW"/>
</dbReference>
<keyword evidence="10" id="KW-1185">Reference proteome</keyword>
<evidence type="ECO:0000256" key="1">
    <source>
        <dbReference type="ARBA" id="ARBA00010641"/>
    </source>
</evidence>
<dbReference type="NCBIfam" id="NF007230">
    <property type="entry name" value="PRK09648.1"/>
    <property type="match status" value="1"/>
</dbReference>
<dbReference type="InterPro" id="IPR013325">
    <property type="entry name" value="RNA_pol_sigma_r2"/>
</dbReference>
<feature type="region of interest" description="Disordered" evidence="6">
    <location>
        <begin position="1"/>
        <end position="22"/>
    </location>
</feature>
<protein>
    <submittedName>
        <fullName evidence="9">Sigma-70 family RNA polymerase sigma factor</fullName>
    </submittedName>
</protein>
<dbReference type="SUPFAM" id="SSF88659">
    <property type="entry name" value="Sigma3 and sigma4 domains of RNA polymerase sigma factors"/>
    <property type="match status" value="1"/>
</dbReference>
<evidence type="ECO:0000259" key="8">
    <source>
        <dbReference type="Pfam" id="PF08281"/>
    </source>
</evidence>
<dbReference type="EMBL" id="RFFH01000011">
    <property type="protein sequence ID" value="RMI30075.1"/>
    <property type="molecule type" value="Genomic_DNA"/>
</dbReference>
<keyword evidence="5" id="KW-0804">Transcription</keyword>
<feature type="domain" description="RNA polymerase sigma-70 region 2" evidence="7">
    <location>
        <begin position="53"/>
        <end position="120"/>
    </location>
</feature>
<evidence type="ECO:0000256" key="6">
    <source>
        <dbReference type="SAM" id="MobiDB-lite"/>
    </source>
</evidence>
<name>A0A3M2L2N3_9NOCA</name>
<accession>A0A3M2L2N3</accession>
<dbReference type="InterPro" id="IPR014284">
    <property type="entry name" value="RNA_pol_sigma-70_dom"/>
</dbReference>
<dbReference type="PANTHER" id="PTHR43133:SF58">
    <property type="entry name" value="ECF RNA POLYMERASE SIGMA FACTOR SIGD"/>
    <property type="match status" value="1"/>
</dbReference>
<dbReference type="RefSeq" id="WP_122190148.1">
    <property type="nucleotide sequence ID" value="NZ_RFFH01000011.1"/>
</dbReference>
<dbReference type="AlphaFoldDB" id="A0A3M2L2N3"/>
<dbReference type="SUPFAM" id="SSF88946">
    <property type="entry name" value="Sigma2 domain of RNA polymerase sigma factors"/>
    <property type="match status" value="1"/>
</dbReference>
<keyword evidence="3" id="KW-0731">Sigma factor</keyword>
<feature type="compositionally biased region" description="Polar residues" evidence="6">
    <location>
        <begin position="12"/>
        <end position="22"/>
    </location>
</feature>
<dbReference type="InterPro" id="IPR039425">
    <property type="entry name" value="RNA_pol_sigma-70-like"/>
</dbReference>
<dbReference type="PANTHER" id="PTHR43133">
    <property type="entry name" value="RNA POLYMERASE ECF-TYPE SIGMA FACTO"/>
    <property type="match status" value="1"/>
</dbReference>
<dbReference type="InterPro" id="IPR036388">
    <property type="entry name" value="WH-like_DNA-bd_sf"/>
</dbReference>
<dbReference type="OrthoDB" id="160825at2"/>
<feature type="domain" description="RNA polymerase sigma factor 70 region 4 type 2" evidence="8">
    <location>
        <begin position="155"/>
        <end position="203"/>
    </location>
</feature>
<reference evidence="9 10" key="1">
    <citation type="submission" date="2018-10" db="EMBL/GenBank/DDBJ databases">
        <title>Isolation from cow dung.</title>
        <authorList>
            <person name="Ling L."/>
        </authorList>
    </citation>
    <scope>NUCLEOTIDE SEQUENCE [LARGE SCALE GENOMIC DNA]</scope>
    <source>
        <strain evidence="9 10">NEAU-LL90</strain>
    </source>
</reference>
<evidence type="ECO:0000313" key="9">
    <source>
        <dbReference type="EMBL" id="RMI30075.1"/>
    </source>
</evidence>
<comment type="similarity">
    <text evidence="1">Belongs to the sigma-70 factor family. ECF subfamily.</text>
</comment>
<dbReference type="GO" id="GO:0016987">
    <property type="term" value="F:sigma factor activity"/>
    <property type="evidence" value="ECO:0007669"/>
    <property type="project" value="UniProtKB-KW"/>
</dbReference>
<keyword evidence="2" id="KW-0805">Transcription regulation</keyword>
<evidence type="ECO:0000256" key="3">
    <source>
        <dbReference type="ARBA" id="ARBA00023082"/>
    </source>
</evidence>
<dbReference type="Proteomes" id="UP000279275">
    <property type="component" value="Unassembled WGS sequence"/>
</dbReference>
<dbReference type="InterPro" id="IPR007627">
    <property type="entry name" value="RNA_pol_sigma70_r2"/>
</dbReference>
<evidence type="ECO:0000313" key="10">
    <source>
        <dbReference type="Proteomes" id="UP000279275"/>
    </source>
</evidence>
<gene>
    <name evidence="9" type="ORF">EBN03_22855</name>
</gene>
<dbReference type="CDD" id="cd06171">
    <property type="entry name" value="Sigma70_r4"/>
    <property type="match status" value="1"/>
</dbReference>
<dbReference type="NCBIfam" id="TIGR02937">
    <property type="entry name" value="sigma70-ECF"/>
    <property type="match status" value="1"/>
</dbReference>
<keyword evidence="4" id="KW-0238">DNA-binding</keyword>
<dbReference type="InterPro" id="IPR013324">
    <property type="entry name" value="RNA_pol_sigma_r3/r4-like"/>
</dbReference>
<dbReference type="Gene3D" id="1.10.1740.10">
    <property type="match status" value="1"/>
</dbReference>
<dbReference type="Gene3D" id="1.10.10.10">
    <property type="entry name" value="Winged helix-like DNA-binding domain superfamily/Winged helix DNA-binding domain"/>
    <property type="match status" value="1"/>
</dbReference>